<dbReference type="InterPro" id="IPR058980">
    <property type="entry name" value="Glyco_transf_N"/>
</dbReference>
<proteinExistence type="inferred from homology"/>
<evidence type="ECO:0000313" key="5">
    <source>
        <dbReference type="EMBL" id="KDP40183.1"/>
    </source>
</evidence>
<dbReference type="FunFam" id="3.40.50.2000:FF:000064">
    <property type="entry name" value="Glycosyltransferase"/>
    <property type="match status" value="1"/>
</dbReference>
<gene>
    <name evidence="5" type="ORF">JCGZ_02181</name>
</gene>
<evidence type="ECO:0000313" key="6">
    <source>
        <dbReference type="Proteomes" id="UP000027138"/>
    </source>
</evidence>
<evidence type="ECO:0000259" key="4">
    <source>
        <dbReference type="Pfam" id="PF26168"/>
    </source>
</evidence>
<dbReference type="CDD" id="cd03784">
    <property type="entry name" value="GT1_Gtf-like"/>
    <property type="match status" value="1"/>
</dbReference>
<keyword evidence="2" id="KW-0328">Glycosyltransferase</keyword>
<dbReference type="EMBL" id="KK914334">
    <property type="protein sequence ID" value="KDP40183.1"/>
    <property type="molecule type" value="Genomic_DNA"/>
</dbReference>
<dbReference type="KEGG" id="jcu:105631998"/>
<dbReference type="AlphaFoldDB" id="A0A067KZ01"/>
<organism evidence="5 6">
    <name type="scientific">Jatropha curcas</name>
    <name type="common">Barbados nut</name>
    <dbReference type="NCBI Taxonomy" id="180498"/>
    <lineage>
        <taxon>Eukaryota</taxon>
        <taxon>Viridiplantae</taxon>
        <taxon>Streptophyta</taxon>
        <taxon>Embryophyta</taxon>
        <taxon>Tracheophyta</taxon>
        <taxon>Spermatophyta</taxon>
        <taxon>Magnoliopsida</taxon>
        <taxon>eudicotyledons</taxon>
        <taxon>Gunneridae</taxon>
        <taxon>Pentapetalae</taxon>
        <taxon>rosids</taxon>
        <taxon>fabids</taxon>
        <taxon>Malpighiales</taxon>
        <taxon>Euphorbiaceae</taxon>
        <taxon>Crotonoideae</taxon>
        <taxon>Jatropheae</taxon>
        <taxon>Jatropha</taxon>
    </lineage>
</organism>
<dbReference type="GO" id="GO:0035251">
    <property type="term" value="F:UDP-glucosyltransferase activity"/>
    <property type="evidence" value="ECO:0007669"/>
    <property type="project" value="TreeGrafter"/>
</dbReference>
<dbReference type="PANTHER" id="PTHR48047">
    <property type="entry name" value="GLYCOSYLTRANSFERASE"/>
    <property type="match status" value="1"/>
</dbReference>
<dbReference type="Proteomes" id="UP000027138">
    <property type="component" value="Unassembled WGS sequence"/>
</dbReference>
<keyword evidence="3" id="KW-0808">Transferase</keyword>
<evidence type="ECO:0000256" key="2">
    <source>
        <dbReference type="ARBA" id="ARBA00022676"/>
    </source>
</evidence>
<reference evidence="5 6" key="1">
    <citation type="journal article" date="2014" name="PLoS ONE">
        <title>Global Analysis of Gene Expression Profiles in Physic Nut (Jatropha curcas L.) Seedlings Exposed to Salt Stress.</title>
        <authorList>
            <person name="Zhang L."/>
            <person name="Zhang C."/>
            <person name="Wu P."/>
            <person name="Chen Y."/>
            <person name="Li M."/>
            <person name="Jiang H."/>
            <person name="Wu G."/>
        </authorList>
    </citation>
    <scope>NUCLEOTIDE SEQUENCE [LARGE SCALE GENOMIC DNA]</scope>
    <source>
        <strain evidence="6">cv. GZQX0401</strain>
        <tissue evidence="5">Young leaves</tissue>
    </source>
</reference>
<protein>
    <recommendedName>
        <fullName evidence="4">Glycosyltransferase N-terminal domain-containing protein</fullName>
    </recommendedName>
</protein>
<evidence type="ECO:0000256" key="3">
    <source>
        <dbReference type="ARBA" id="ARBA00022679"/>
    </source>
</evidence>
<name>A0A067KZ01_JATCU</name>
<accession>A0A067KZ01</accession>
<evidence type="ECO:0000256" key="1">
    <source>
        <dbReference type="ARBA" id="ARBA00009995"/>
    </source>
</evidence>
<comment type="similarity">
    <text evidence="1">Belongs to the UDP-glycosyltransferase family.</text>
</comment>
<dbReference type="PANTHER" id="PTHR48047:SF8">
    <property type="entry name" value="FLAVONOL 3-O-GLUCOSYLTRANSFERASE UGT89B1"/>
    <property type="match status" value="1"/>
</dbReference>
<sequence length="480" mass="52522">MTILDSCMGTHVLVFPYPAQGHLIPTLDLTHQLATSGLTITILVTPKNLPLLNPILSKHPSIQTLILPFPSHNLIPPGAENAKDLPPNYTPIIAQALCQLYEPLLDWFKSHPSPPRIIISDILLGWTQTLACQLNIRNIVFSPSGAMALSVIYTLWTNLPKKDINDQVLLSSIPNCPTIRWENISSMYRNYIKKDDSLSKVWMDLFLGDMASWGLIFNSFSEMERVYLDHLKRQLGHDRVWAVGPLLPCNDKDTGACRPAERGGASSVSVEGVTTWLDKCKDHSVVYICFGSQAVLRNSQIAEIASGLEKSGVHFIWCVKEPTAAQGSGGSYGRIPSGFENRVAGRGLVIRGWVPQVVTLGHRAIGAFLTHCGWNSVLEGVVAGVPMLAWPMTADQFSDAFLLVNVLNVGITVCEGADTVPNSAELAKVFVKSVSENLVERTRAKQLSKAALDAIKDEGSSAKDFDCLVHHLVQTKLQTS</sequence>
<dbReference type="Pfam" id="PF26168">
    <property type="entry name" value="Glyco_transf_N"/>
    <property type="match status" value="1"/>
</dbReference>
<keyword evidence="6" id="KW-1185">Reference proteome</keyword>
<dbReference type="Gene3D" id="3.40.50.2000">
    <property type="entry name" value="Glycogen Phosphorylase B"/>
    <property type="match status" value="2"/>
</dbReference>
<dbReference type="SUPFAM" id="SSF53756">
    <property type="entry name" value="UDP-Glycosyltransferase/glycogen phosphorylase"/>
    <property type="match status" value="1"/>
</dbReference>
<dbReference type="OrthoDB" id="5835829at2759"/>
<dbReference type="Pfam" id="PF00201">
    <property type="entry name" value="UDPGT"/>
    <property type="match status" value="1"/>
</dbReference>
<feature type="domain" description="Glycosyltransferase N-terminal" evidence="4">
    <location>
        <begin position="12"/>
        <end position="248"/>
    </location>
</feature>
<dbReference type="InterPro" id="IPR002213">
    <property type="entry name" value="UDP_glucos_trans"/>
</dbReference>